<dbReference type="FunFam" id="3.30.1490.10:FF:000001">
    <property type="entry name" value="30S ribosomal protein S8"/>
    <property type="match status" value="1"/>
</dbReference>
<dbReference type="GO" id="GO:0003735">
    <property type="term" value="F:structural constituent of ribosome"/>
    <property type="evidence" value="ECO:0007669"/>
    <property type="project" value="InterPro"/>
</dbReference>
<dbReference type="AlphaFoldDB" id="A0A0G1VIC6"/>
<comment type="function">
    <text evidence="5">One of the primary rRNA binding proteins, it binds directly to 16S rRNA central domain where it helps coordinate assembly of the platform of the 30S subunit.</text>
</comment>
<dbReference type="Gene3D" id="3.30.1370.30">
    <property type="match status" value="1"/>
</dbReference>
<dbReference type="PROSITE" id="PS00053">
    <property type="entry name" value="RIBOSOMAL_S8"/>
    <property type="match status" value="1"/>
</dbReference>
<reference evidence="7 8" key="1">
    <citation type="journal article" date="2015" name="Nature">
        <title>rRNA introns, odd ribosomes, and small enigmatic genomes across a large radiation of phyla.</title>
        <authorList>
            <person name="Brown C.T."/>
            <person name="Hug L.A."/>
            <person name="Thomas B.C."/>
            <person name="Sharon I."/>
            <person name="Castelle C.J."/>
            <person name="Singh A."/>
            <person name="Wilkins M.J."/>
            <person name="Williams K.H."/>
            <person name="Banfield J.F."/>
        </authorList>
    </citation>
    <scope>NUCLEOTIDE SEQUENCE [LARGE SCALE GENOMIC DNA]</scope>
</reference>
<keyword evidence="2 5" id="KW-0689">Ribosomal protein</keyword>
<dbReference type="GO" id="GO:0006412">
    <property type="term" value="P:translation"/>
    <property type="evidence" value="ECO:0007669"/>
    <property type="project" value="UniProtKB-UniRule"/>
</dbReference>
<evidence type="ECO:0000256" key="3">
    <source>
        <dbReference type="ARBA" id="ARBA00023274"/>
    </source>
</evidence>
<proteinExistence type="inferred from homology"/>
<keyword evidence="5" id="KW-0699">rRNA-binding</keyword>
<dbReference type="HAMAP" id="MF_01302_B">
    <property type="entry name" value="Ribosomal_uS8_B"/>
    <property type="match status" value="1"/>
</dbReference>
<dbReference type="EMBL" id="LCPW01000005">
    <property type="protein sequence ID" value="KKW05990.1"/>
    <property type="molecule type" value="Genomic_DNA"/>
</dbReference>
<name>A0A0G1VIC6_9BACT</name>
<dbReference type="GO" id="GO:0019843">
    <property type="term" value="F:rRNA binding"/>
    <property type="evidence" value="ECO:0007669"/>
    <property type="project" value="UniProtKB-UniRule"/>
</dbReference>
<dbReference type="GO" id="GO:1990904">
    <property type="term" value="C:ribonucleoprotein complex"/>
    <property type="evidence" value="ECO:0007669"/>
    <property type="project" value="UniProtKB-KW"/>
</dbReference>
<evidence type="ECO:0000256" key="6">
    <source>
        <dbReference type="RuleBase" id="RU003660"/>
    </source>
</evidence>
<dbReference type="PATRIC" id="fig|1618342.3.peg.252"/>
<comment type="caution">
    <text evidence="7">The sequence shown here is derived from an EMBL/GenBank/DDBJ whole genome shotgun (WGS) entry which is preliminary data.</text>
</comment>
<dbReference type="Pfam" id="PF00410">
    <property type="entry name" value="Ribosomal_S8"/>
    <property type="match status" value="1"/>
</dbReference>
<keyword evidence="5" id="KW-0694">RNA-binding</keyword>
<dbReference type="GO" id="GO:0005737">
    <property type="term" value="C:cytoplasm"/>
    <property type="evidence" value="ECO:0007669"/>
    <property type="project" value="UniProtKB-ARBA"/>
</dbReference>
<evidence type="ECO:0000313" key="7">
    <source>
        <dbReference type="EMBL" id="KKW05990.1"/>
    </source>
</evidence>
<dbReference type="InterPro" id="IPR047863">
    <property type="entry name" value="Ribosomal_uS8_CS"/>
</dbReference>
<dbReference type="STRING" id="1618342.UY40_C0005G0048"/>
<accession>A0A0G1VIC6</accession>
<organism evidence="7 8">
    <name type="scientific">candidate division CPR1 bacterium GW2011_GWC1_49_13</name>
    <dbReference type="NCBI Taxonomy" id="1618342"/>
    <lineage>
        <taxon>Bacteria</taxon>
        <taxon>candidate division CPR1</taxon>
    </lineage>
</organism>
<evidence type="ECO:0000256" key="5">
    <source>
        <dbReference type="HAMAP-Rule" id="MF_01302"/>
    </source>
</evidence>
<dbReference type="Proteomes" id="UP000034119">
    <property type="component" value="Unassembled WGS sequence"/>
</dbReference>
<dbReference type="Gene3D" id="3.30.1490.10">
    <property type="match status" value="1"/>
</dbReference>
<sequence>MVMTDPISDMFTRLRNASLAGRKEVVVGHSKFAEEIAKVFKKEGYLSEIAKFKEKGSSRQFLSLKDPKISHLRRLSTPGKRWYVSSDKIENPATGIRIISTSKGVMTHGEARKRKLGGELVGEVW</sequence>
<comment type="similarity">
    <text evidence="1 5 6">Belongs to the universal ribosomal protein uS8 family.</text>
</comment>
<dbReference type="SUPFAM" id="SSF56047">
    <property type="entry name" value="Ribosomal protein S8"/>
    <property type="match status" value="1"/>
</dbReference>
<keyword evidence="3 5" id="KW-0687">Ribonucleoprotein</keyword>
<gene>
    <name evidence="5" type="primary">rpsH</name>
    <name evidence="7" type="ORF">UY40_C0005G0048</name>
</gene>
<dbReference type="InterPro" id="IPR000630">
    <property type="entry name" value="Ribosomal_uS8"/>
</dbReference>
<dbReference type="GO" id="GO:0005840">
    <property type="term" value="C:ribosome"/>
    <property type="evidence" value="ECO:0007669"/>
    <property type="project" value="UniProtKB-KW"/>
</dbReference>
<protein>
    <recommendedName>
        <fullName evidence="4 5">Small ribosomal subunit protein uS8</fullName>
    </recommendedName>
</protein>
<evidence type="ECO:0000256" key="4">
    <source>
        <dbReference type="ARBA" id="ARBA00035258"/>
    </source>
</evidence>
<evidence type="ECO:0000256" key="1">
    <source>
        <dbReference type="ARBA" id="ARBA00006471"/>
    </source>
</evidence>
<evidence type="ECO:0000256" key="2">
    <source>
        <dbReference type="ARBA" id="ARBA00022980"/>
    </source>
</evidence>
<comment type="subunit">
    <text evidence="5">Part of the 30S ribosomal subunit. Contacts proteins S5 and S12.</text>
</comment>
<dbReference type="InterPro" id="IPR035987">
    <property type="entry name" value="Ribosomal_uS8_sf"/>
</dbReference>
<dbReference type="PANTHER" id="PTHR11758">
    <property type="entry name" value="40S RIBOSOMAL PROTEIN S15A"/>
    <property type="match status" value="1"/>
</dbReference>
<evidence type="ECO:0000313" key="8">
    <source>
        <dbReference type="Proteomes" id="UP000034119"/>
    </source>
</evidence>